<proteinExistence type="predicted"/>
<feature type="transmembrane region" description="Helical" evidence="1">
    <location>
        <begin position="114"/>
        <end position="133"/>
    </location>
</feature>
<keyword evidence="1" id="KW-0812">Transmembrane</keyword>
<evidence type="ECO:0000313" key="2">
    <source>
        <dbReference type="EMBL" id="KAK8842124.1"/>
    </source>
</evidence>
<name>A0ABR2H7C4_9EUKA</name>
<gene>
    <name evidence="2" type="ORF">M9Y10_026351</name>
</gene>
<reference evidence="2 3" key="1">
    <citation type="submission" date="2024-04" db="EMBL/GenBank/DDBJ databases">
        <title>Tritrichomonas musculus Genome.</title>
        <authorList>
            <person name="Alves-Ferreira E."/>
            <person name="Grigg M."/>
            <person name="Lorenzi H."/>
            <person name="Galac M."/>
        </authorList>
    </citation>
    <scope>NUCLEOTIDE SEQUENCE [LARGE SCALE GENOMIC DNA]</scope>
    <source>
        <strain evidence="2 3">EAF2021</strain>
    </source>
</reference>
<evidence type="ECO:0008006" key="4">
    <source>
        <dbReference type="Google" id="ProtNLM"/>
    </source>
</evidence>
<dbReference type="Proteomes" id="UP001470230">
    <property type="component" value="Unassembled WGS sequence"/>
</dbReference>
<sequence length="289" mass="33118">MVSICTLSNSILSVSNKWLPVTTKTKYSPDISKVIFNDINIGNLTISIDIINKGSRKSILIPSKKQIYQEYSKDNDSFIYTYIGNGWFYHMHNGNITRTMLKIKNFFSFDISQIISFIIKIVFSVLFHSFIYINTGTNNAPSNHEMIEKIMSNCNVHDVRMRYLYFAPKGNISIVAFKRNNSLETRKINGFEFGNVINGIARTPEDVIPKYPPGFSMDSLDVQKAGSAFLILILIYLYGSRNKYKRDATIVIFGSIVMLIRAFIWNKTHLMFASSVMLIIASFVFKIYH</sequence>
<dbReference type="EMBL" id="JAPFFF010000039">
    <property type="protein sequence ID" value="KAK8842124.1"/>
    <property type="molecule type" value="Genomic_DNA"/>
</dbReference>
<keyword evidence="1" id="KW-0472">Membrane</keyword>
<evidence type="ECO:0000256" key="1">
    <source>
        <dbReference type="SAM" id="Phobius"/>
    </source>
</evidence>
<comment type="caution">
    <text evidence="2">The sequence shown here is derived from an EMBL/GenBank/DDBJ whole genome shotgun (WGS) entry which is preliminary data.</text>
</comment>
<organism evidence="2 3">
    <name type="scientific">Tritrichomonas musculus</name>
    <dbReference type="NCBI Taxonomy" id="1915356"/>
    <lineage>
        <taxon>Eukaryota</taxon>
        <taxon>Metamonada</taxon>
        <taxon>Parabasalia</taxon>
        <taxon>Tritrichomonadida</taxon>
        <taxon>Tritrichomonadidae</taxon>
        <taxon>Tritrichomonas</taxon>
    </lineage>
</organism>
<evidence type="ECO:0000313" key="3">
    <source>
        <dbReference type="Proteomes" id="UP001470230"/>
    </source>
</evidence>
<feature type="transmembrane region" description="Helical" evidence="1">
    <location>
        <begin position="270"/>
        <end position="288"/>
    </location>
</feature>
<accession>A0ABR2H7C4</accession>
<keyword evidence="3" id="KW-1185">Reference proteome</keyword>
<keyword evidence="1" id="KW-1133">Transmembrane helix</keyword>
<feature type="transmembrane region" description="Helical" evidence="1">
    <location>
        <begin position="248"/>
        <end position="264"/>
    </location>
</feature>
<protein>
    <recommendedName>
        <fullName evidence="4">Dolichyl-diphosphooligosaccharide--protein glycosyltransferase subunit 2</fullName>
    </recommendedName>
</protein>